<name>C1MLX3_MICPC</name>
<dbReference type="KEGG" id="mpp:MICPUCDRAFT_56299"/>
<dbReference type="EMBL" id="GG663737">
    <property type="protein sequence ID" value="EEH58940.1"/>
    <property type="molecule type" value="Genomic_DNA"/>
</dbReference>
<feature type="region of interest" description="Disordered" evidence="1">
    <location>
        <begin position="647"/>
        <end position="795"/>
    </location>
</feature>
<reference evidence="2 3" key="1">
    <citation type="journal article" date="2009" name="Science">
        <title>Green evolution and dynamic adaptations revealed by genomes of the marine picoeukaryotes Micromonas.</title>
        <authorList>
            <person name="Worden A.Z."/>
            <person name="Lee J.H."/>
            <person name="Mock T."/>
            <person name="Rouze P."/>
            <person name="Simmons M.P."/>
            <person name="Aerts A.L."/>
            <person name="Allen A.E."/>
            <person name="Cuvelier M.L."/>
            <person name="Derelle E."/>
            <person name="Everett M.V."/>
            <person name="Foulon E."/>
            <person name="Grimwood J."/>
            <person name="Gundlach H."/>
            <person name="Henrissat B."/>
            <person name="Napoli C."/>
            <person name="McDonald S.M."/>
            <person name="Parker M.S."/>
            <person name="Rombauts S."/>
            <person name="Salamov A."/>
            <person name="Von Dassow P."/>
            <person name="Badger J.H."/>
            <person name="Coutinho P.M."/>
            <person name="Demir E."/>
            <person name="Dubchak I."/>
            <person name="Gentemann C."/>
            <person name="Eikrem W."/>
            <person name="Gready J.E."/>
            <person name="John U."/>
            <person name="Lanier W."/>
            <person name="Lindquist E.A."/>
            <person name="Lucas S."/>
            <person name="Mayer K.F."/>
            <person name="Moreau H."/>
            <person name="Not F."/>
            <person name="Otillar R."/>
            <person name="Panaud O."/>
            <person name="Pangilinan J."/>
            <person name="Paulsen I."/>
            <person name="Piegu B."/>
            <person name="Poliakov A."/>
            <person name="Robbens S."/>
            <person name="Schmutz J."/>
            <person name="Toulza E."/>
            <person name="Wyss T."/>
            <person name="Zelensky A."/>
            <person name="Zhou K."/>
            <person name="Armbrust E.V."/>
            <person name="Bhattacharya D."/>
            <person name="Goodenough U.W."/>
            <person name="Van de Peer Y."/>
            <person name="Grigoriev I.V."/>
        </authorList>
    </citation>
    <scope>NUCLEOTIDE SEQUENCE [LARGE SCALE GENOMIC DNA]</scope>
    <source>
        <strain evidence="2 3">CCMP1545</strain>
    </source>
</reference>
<evidence type="ECO:0000313" key="3">
    <source>
        <dbReference type="Proteomes" id="UP000001876"/>
    </source>
</evidence>
<protein>
    <submittedName>
        <fullName evidence="2">Predicted protein</fullName>
    </submittedName>
</protein>
<feature type="region of interest" description="Disordered" evidence="1">
    <location>
        <begin position="289"/>
        <end position="398"/>
    </location>
</feature>
<feature type="region of interest" description="Disordered" evidence="1">
    <location>
        <begin position="18"/>
        <end position="37"/>
    </location>
</feature>
<feature type="compositionally biased region" description="Basic and acidic residues" evidence="1">
    <location>
        <begin position="334"/>
        <end position="382"/>
    </location>
</feature>
<dbReference type="Proteomes" id="UP000001876">
    <property type="component" value="Unassembled WGS sequence"/>
</dbReference>
<dbReference type="RefSeq" id="XP_003057295.1">
    <property type="nucleotide sequence ID" value="XM_003057249.1"/>
</dbReference>
<organism evidence="3">
    <name type="scientific">Micromonas pusilla (strain CCMP1545)</name>
    <name type="common">Picoplanktonic green alga</name>
    <dbReference type="NCBI Taxonomy" id="564608"/>
    <lineage>
        <taxon>Eukaryota</taxon>
        <taxon>Viridiplantae</taxon>
        <taxon>Chlorophyta</taxon>
        <taxon>Mamiellophyceae</taxon>
        <taxon>Mamiellales</taxon>
        <taxon>Mamiellaceae</taxon>
        <taxon>Micromonas</taxon>
    </lineage>
</organism>
<keyword evidence="3" id="KW-1185">Reference proteome</keyword>
<feature type="region of interest" description="Disordered" evidence="1">
    <location>
        <begin position="853"/>
        <end position="879"/>
    </location>
</feature>
<dbReference type="GeneID" id="9682278"/>
<feature type="compositionally biased region" description="Low complexity" evidence="1">
    <location>
        <begin position="697"/>
        <end position="742"/>
    </location>
</feature>
<evidence type="ECO:0000256" key="1">
    <source>
        <dbReference type="SAM" id="MobiDB-lite"/>
    </source>
</evidence>
<dbReference type="OrthoDB" id="410267at2759"/>
<sequence length="941" mass="101893">MRLRAEVTELWTKAQLAEQEAQRVEEEAQRAATDAYEDDFEDDVDVEDATRPPAIEPELTVARVAELVRALGDARAHAARRTAAAAATTTRRSRLATRAFALVAFRSWRAVRRAESAAWRCHALEFARRRSKAKDADFARRVLVGWSVATHSRFVDDARAAQLATSRVSRTRRRALRGWRQAATRDARNRRALAAANRRRFRVTGRGVVAAWRAYVLASVWRRLEDEKGAFYTLVPIRPRWRGERRSLRTFAGVSLRPPLAFNPRARCLSTPTDAFQLHPDIRLYGMAQSRRRAREAPRAAASDAGERAAAHAAGRAARASERDQAVGGDDGEREAARGAHGEDATAVRDAEEGGGDARVEGKNRGDGGGARDSDAPRRARFGDATIARVQGRAGERNEHARALAEVSTRHILAAAIAERTAVEVEAAAQVEKLRMESKHASEIATLTRKLAAAEERSVVVVDDDGEKDAEIENLRRALGDQKASFGDALEFLERAHAKLVVDEERARRTADEQLVSVARKLEIATARADAAEAGASERARELSEAQRALAEQTTRATATLEEMERAKVKLDSDEELSKGLTDVAAEASATRAALGVSERKLAAAMSSAAAAAARDSAKDSEIALLKRALEETTSLLVEAEVALSAAGMGSPESARTTPPPNPLPSTIRELRSTQKQGGSARKKAAWRGPGARMFDAPKTPAPVAAAARRPPAARATPPSAAAARGGAFGTPATSARAPPARTFDRGEDEGVHVTVEEPQEDDRNWQDASEDDDDDEDARPTPLATARAAAPRRRGNDINEHLAVKLAAMEAANLAVRQASVDDTLTPSPYVSAREHAETSMRWRASPYASQSAYGRARPGARVAKSQPGLEGSRRPSPNSVFDVLDVFPSPDGYDDPVDVGTPDLFGESRGVVNVRTPDGEYRSLRTHLVSTRSRWGTGR</sequence>
<proteinExistence type="predicted"/>
<evidence type="ECO:0000313" key="2">
    <source>
        <dbReference type="EMBL" id="EEH58940.1"/>
    </source>
</evidence>
<feature type="compositionally biased region" description="Basic and acidic residues" evidence="1">
    <location>
        <begin position="743"/>
        <end position="766"/>
    </location>
</feature>
<feature type="compositionally biased region" description="Acidic residues" evidence="1">
    <location>
        <begin position="769"/>
        <end position="778"/>
    </location>
</feature>
<dbReference type="AlphaFoldDB" id="C1MLX3"/>
<feature type="compositionally biased region" description="Low complexity" evidence="1">
    <location>
        <begin position="781"/>
        <end position="790"/>
    </location>
</feature>
<feature type="compositionally biased region" description="Basic and acidic residues" evidence="1">
    <location>
        <begin position="20"/>
        <end position="29"/>
    </location>
</feature>
<accession>C1MLX3</accession>
<gene>
    <name evidence="2" type="ORF">MICPUCDRAFT_56299</name>
</gene>